<reference evidence="2" key="2">
    <citation type="submission" date="2020-07" db="EMBL/GenBank/DDBJ databases">
        <authorList>
            <person name="Pettersson B.M.F."/>
            <person name="Behra P.R.K."/>
            <person name="Ramesh M."/>
            <person name="Das S."/>
            <person name="Dasgupta S."/>
            <person name="Kirsebom L.A."/>
        </authorList>
    </citation>
    <scope>NUCLEOTIDE SEQUENCE</scope>
    <source>
        <strain evidence="2">DSM 44203</strain>
    </source>
</reference>
<dbReference type="Proteomes" id="UP001207528">
    <property type="component" value="Unassembled WGS sequence"/>
</dbReference>
<accession>A0AAW5SSS2</accession>
<reference evidence="1 3" key="1">
    <citation type="journal article" date="2016" name="Genome Announc.">
        <title>Draft Genome Sequences of Five Rapidly Growing Mycobacterium Species, M. thermoresistibile, M. fortuitum subsp. acetamidolyticum, M. canariasense, M. brisbanense, and M. novocastrense.</title>
        <authorList>
            <person name="Katahira K."/>
            <person name="Ogura Y."/>
            <person name="Gotoh Y."/>
            <person name="Hayashi T."/>
        </authorList>
    </citation>
    <scope>NUCLEOTIDE SEQUENCE [LARGE SCALE GENOMIC DNA]</scope>
    <source>
        <strain evidence="1 3">JCM18114</strain>
    </source>
</reference>
<evidence type="ECO:0000313" key="3">
    <source>
        <dbReference type="Proteomes" id="UP000069773"/>
    </source>
</evidence>
<dbReference type="Proteomes" id="UP000069773">
    <property type="component" value="Unassembled WGS sequence"/>
</dbReference>
<dbReference type="EMBL" id="JACKTI010000069">
    <property type="protein sequence ID" value="MCV7026615.1"/>
    <property type="molecule type" value="Genomic_DNA"/>
</dbReference>
<proteinExistence type="predicted"/>
<reference evidence="2" key="3">
    <citation type="journal article" date="2022" name="BMC Genomics">
        <title>Comparative genome analysis of mycobacteria focusing on tRNA and non-coding RNA.</title>
        <authorList>
            <person name="Behra P.R.K."/>
            <person name="Pettersson B.M.F."/>
            <person name="Ramesh M."/>
            <person name="Das S."/>
            <person name="Dasgupta S."/>
            <person name="Kirsebom L.A."/>
        </authorList>
    </citation>
    <scope>NUCLEOTIDE SEQUENCE</scope>
    <source>
        <strain evidence="2">DSM 44203</strain>
    </source>
</reference>
<organism evidence="2 4">
    <name type="scientific">Mycolicibacterium novocastrense</name>
    <name type="common">Mycobacterium novocastrense</name>
    <dbReference type="NCBI Taxonomy" id="59813"/>
    <lineage>
        <taxon>Bacteria</taxon>
        <taxon>Bacillati</taxon>
        <taxon>Actinomycetota</taxon>
        <taxon>Actinomycetes</taxon>
        <taxon>Mycobacteriales</taxon>
        <taxon>Mycobacteriaceae</taxon>
        <taxon>Mycolicibacterium</taxon>
    </lineage>
</organism>
<dbReference type="RefSeq" id="WP_067387432.1">
    <property type="nucleotide sequence ID" value="NZ_BCTA01000012.1"/>
</dbReference>
<protein>
    <submittedName>
        <fullName evidence="1">ATP:cob(I)alamin adenosyltransferase</fullName>
    </submittedName>
</protein>
<evidence type="ECO:0000313" key="1">
    <source>
        <dbReference type="EMBL" id="GAT07634.1"/>
    </source>
</evidence>
<sequence length="85" mass="9346">MGEPTSQPSGALVNLNAVVAYALTLPIADSDRAQLQSVQTELSRLADQVATILGNYDPEVIRQRPDTRFLEELRPLGTLSRPSRR</sequence>
<evidence type="ECO:0000313" key="4">
    <source>
        <dbReference type="Proteomes" id="UP001207528"/>
    </source>
</evidence>
<comment type="caution">
    <text evidence="2">The sequence shown here is derived from an EMBL/GenBank/DDBJ whole genome shotgun (WGS) entry which is preliminary data.</text>
</comment>
<name>A0AAW5SSS2_MYCNV</name>
<dbReference type="AlphaFoldDB" id="A0AAW5SSS2"/>
<keyword evidence="3" id="KW-1185">Reference proteome</keyword>
<gene>
    <name evidence="2" type="ORF">H7I77_25230</name>
    <name evidence="1" type="ORF">RMCN_0767</name>
</gene>
<evidence type="ECO:0000313" key="2">
    <source>
        <dbReference type="EMBL" id="MCV7026615.1"/>
    </source>
</evidence>
<dbReference type="EMBL" id="BCTA01000012">
    <property type="protein sequence ID" value="GAT07634.1"/>
    <property type="molecule type" value="Genomic_DNA"/>
</dbReference>